<dbReference type="Pfam" id="PF13561">
    <property type="entry name" value="adh_short_C2"/>
    <property type="match status" value="1"/>
</dbReference>
<comment type="similarity">
    <text evidence="3">Belongs to the short-chain dehydrogenases/reductases (SDR) family. SDR65C subfamily.</text>
</comment>
<dbReference type="InterPro" id="IPR002347">
    <property type="entry name" value="SDR_fam"/>
</dbReference>
<keyword evidence="1" id="KW-0521">NADP</keyword>
<evidence type="ECO:0000256" key="3">
    <source>
        <dbReference type="ARBA" id="ARBA00025714"/>
    </source>
</evidence>
<proteinExistence type="inferred from homology"/>
<feature type="non-terminal residue" evidence="5">
    <location>
        <position position="1"/>
    </location>
</feature>
<comment type="caution">
    <text evidence="5">The sequence shown here is derived from an EMBL/GenBank/DDBJ whole genome shotgun (WGS) entry which is preliminary data.</text>
</comment>
<dbReference type="AlphaFoldDB" id="A0A9Q0G745"/>
<keyword evidence="4" id="KW-0812">Transmembrane</keyword>
<dbReference type="PANTHER" id="PTHR42898">
    <property type="entry name" value="TROPINONE REDUCTASE"/>
    <property type="match status" value="1"/>
</dbReference>
<keyword evidence="4" id="KW-1133">Transmembrane helix</keyword>
<feature type="transmembrane region" description="Helical" evidence="4">
    <location>
        <begin position="50"/>
        <end position="71"/>
    </location>
</feature>
<dbReference type="PRINTS" id="PR00081">
    <property type="entry name" value="GDHRDH"/>
</dbReference>
<organism evidence="5 6">
    <name type="scientific">Turnera subulata</name>
    <dbReference type="NCBI Taxonomy" id="218843"/>
    <lineage>
        <taxon>Eukaryota</taxon>
        <taxon>Viridiplantae</taxon>
        <taxon>Streptophyta</taxon>
        <taxon>Embryophyta</taxon>
        <taxon>Tracheophyta</taxon>
        <taxon>Spermatophyta</taxon>
        <taxon>Magnoliopsida</taxon>
        <taxon>eudicotyledons</taxon>
        <taxon>Gunneridae</taxon>
        <taxon>Pentapetalae</taxon>
        <taxon>rosids</taxon>
        <taxon>fabids</taxon>
        <taxon>Malpighiales</taxon>
        <taxon>Passifloraceae</taxon>
        <taxon>Turnera</taxon>
    </lineage>
</organism>
<dbReference type="GO" id="GO:0016491">
    <property type="term" value="F:oxidoreductase activity"/>
    <property type="evidence" value="ECO:0007669"/>
    <property type="project" value="UniProtKB-KW"/>
</dbReference>
<evidence type="ECO:0000256" key="2">
    <source>
        <dbReference type="ARBA" id="ARBA00023002"/>
    </source>
</evidence>
<dbReference type="PANTHER" id="PTHR42898:SF79">
    <property type="entry name" value="NAD(P)-BINDING ROSSMANN-FOLD PROTEIN"/>
    <property type="match status" value="1"/>
</dbReference>
<evidence type="ECO:0000256" key="1">
    <source>
        <dbReference type="ARBA" id="ARBA00022857"/>
    </source>
</evidence>
<keyword evidence="2" id="KW-0560">Oxidoreductase</keyword>
<evidence type="ECO:0000313" key="5">
    <source>
        <dbReference type="EMBL" id="KAJ4843081.1"/>
    </source>
</evidence>
<evidence type="ECO:0000313" key="6">
    <source>
        <dbReference type="Proteomes" id="UP001141552"/>
    </source>
</evidence>
<feature type="non-terminal residue" evidence="5">
    <location>
        <position position="134"/>
    </location>
</feature>
<dbReference type="EMBL" id="JAKUCV010002319">
    <property type="protein sequence ID" value="KAJ4843081.1"/>
    <property type="molecule type" value="Genomic_DNA"/>
</dbReference>
<keyword evidence="6" id="KW-1185">Reference proteome</keyword>
<protein>
    <recommendedName>
        <fullName evidence="7">Tropinone reductase</fullName>
    </recommendedName>
</protein>
<dbReference type="InterPro" id="IPR036291">
    <property type="entry name" value="NAD(P)-bd_dom_sf"/>
</dbReference>
<gene>
    <name evidence="5" type="ORF">Tsubulata_019139</name>
</gene>
<keyword evidence="4" id="KW-0472">Membrane</keyword>
<dbReference type="SUPFAM" id="SSF51735">
    <property type="entry name" value="NAD(P)-binding Rossmann-fold domains"/>
    <property type="match status" value="1"/>
</dbReference>
<evidence type="ECO:0008006" key="7">
    <source>
        <dbReference type="Google" id="ProtNLM"/>
    </source>
</evidence>
<dbReference type="InterPro" id="IPR045000">
    <property type="entry name" value="TR"/>
</dbReference>
<evidence type="ECO:0000256" key="4">
    <source>
        <dbReference type="SAM" id="Phobius"/>
    </source>
</evidence>
<accession>A0A9Q0G745</accession>
<dbReference type="Proteomes" id="UP001141552">
    <property type="component" value="Unassembled WGS sequence"/>
</dbReference>
<dbReference type="OrthoDB" id="417891at2759"/>
<reference evidence="5" key="2">
    <citation type="journal article" date="2023" name="Plants (Basel)">
        <title>Annotation of the Turnera subulata (Passifloraceae) Draft Genome Reveals the S-Locus Evolved after the Divergence of Turneroideae from Passifloroideae in a Stepwise Manner.</title>
        <authorList>
            <person name="Henning P.M."/>
            <person name="Roalson E.H."/>
            <person name="Mir W."/>
            <person name="McCubbin A.G."/>
            <person name="Shore J.S."/>
        </authorList>
    </citation>
    <scope>NUCLEOTIDE SEQUENCE</scope>
    <source>
        <strain evidence="5">F60SS</strain>
    </source>
</reference>
<dbReference type="Gene3D" id="3.40.50.720">
    <property type="entry name" value="NAD(P)-binding Rossmann-like Domain"/>
    <property type="match status" value="1"/>
</dbReference>
<name>A0A9Q0G745_9ROSI</name>
<sequence length="134" mass="15018">INNIGLNLWKPNLDYTAEDFAYMVGTNLESAYHLSQLGHPLLKASGVGSIVYLSSVAGVVSLVFISTDVIFNIGAMKQLTKNLACEWAKDNIRVNSVAPWLIRTPLAEHLVEDEKWMNEFKKRTPMERVGQPEE</sequence>
<reference evidence="5" key="1">
    <citation type="submission" date="2022-02" db="EMBL/GenBank/DDBJ databases">
        <authorList>
            <person name="Henning P.M."/>
            <person name="McCubbin A.G."/>
            <person name="Shore J.S."/>
        </authorList>
    </citation>
    <scope>NUCLEOTIDE SEQUENCE</scope>
    <source>
        <strain evidence="5">F60SS</strain>
        <tissue evidence="5">Leaves</tissue>
    </source>
</reference>